<reference evidence="6 7" key="1">
    <citation type="submission" date="2019-05" db="EMBL/GenBank/DDBJ databases">
        <authorList>
            <person name="Narsing Rao M.P."/>
            <person name="Li W.J."/>
        </authorList>
    </citation>
    <scope>NUCLEOTIDE SEQUENCE [LARGE SCALE GENOMIC DNA]</scope>
    <source>
        <strain evidence="6 7">SYSU_K30003</strain>
    </source>
</reference>
<dbReference type="Pfam" id="PF12831">
    <property type="entry name" value="FAD_oxidored"/>
    <property type="match status" value="1"/>
</dbReference>
<dbReference type="Gene3D" id="3.50.50.60">
    <property type="entry name" value="FAD/NAD(P)-binding domain"/>
    <property type="match status" value="1"/>
</dbReference>
<keyword evidence="7" id="KW-1185">Reference proteome</keyword>
<evidence type="ECO:0000256" key="3">
    <source>
        <dbReference type="ARBA" id="ARBA00023002"/>
    </source>
</evidence>
<dbReference type="GO" id="GO:0046872">
    <property type="term" value="F:metal ion binding"/>
    <property type="evidence" value="ECO:0007669"/>
    <property type="project" value="UniProtKB-KW"/>
</dbReference>
<comment type="caution">
    <text evidence="6">The sequence shown here is derived from an EMBL/GenBank/DDBJ whole genome shotgun (WGS) entry which is preliminary data.</text>
</comment>
<evidence type="ECO:0000256" key="2">
    <source>
        <dbReference type="ARBA" id="ARBA00022723"/>
    </source>
</evidence>
<dbReference type="PANTHER" id="PTHR43498:SF1">
    <property type="entry name" value="COB--COM HETERODISULFIDE REDUCTASE IRON-SULFUR SUBUNIT A"/>
    <property type="match status" value="1"/>
</dbReference>
<dbReference type="InterPro" id="IPR036188">
    <property type="entry name" value="FAD/NAD-bd_sf"/>
</dbReference>
<keyword evidence="4" id="KW-0408">Iron</keyword>
<dbReference type="OrthoDB" id="9777740at2"/>
<evidence type="ECO:0000256" key="1">
    <source>
        <dbReference type="ARBA" id="ARBA00022485"/>
    </source>
</evidence>
<dbReference type="PANTHER" id="PTHR43498">
    <property type="entry name" value="FERREDOXIN:COB-COM HETERODISULFIDE REDUCTASE SUBUNIT A"/>
    <property type="match status" value="1"/>
</dbReference>
<sequence length="447" mass="47825">MSIGSITLQATIPLEDEYDVLVFGGGPAGAVAAIQAAREGMRTALVERTGMLGGTATVGGVNFPGLFHTRLGRQVIRGIGWEAIEETVRRGGAALPDFTVPYPPRKHPRHHILVNRFVYASVWDDAVRGAGVRLRLHESPAVVRKSERGGYEVVLAGKTGLSAVYGKTAIDCTGDANVAALLGLPLEQSERRQPGTMMYHMTGYRLEDVDREALRTLAAEAAAAGDIRHTDHSPPGEGEPPFWRELRSGGGNCNHIVRIDGSDSRSKAEADLQGRAALMRIYRLLRRVPGCADLSIDDFGAECGIRDTNRIVGEARVTGEDYKTGRLWPDAVCYSYYPIDLHLPDDNGIDIRPLADGVVATIPYGALVPRNSEWLLAAGRIVSGDAEAHSAYRVQASSMATGQAAGAAAAIAVRSGVPVRDVDVEELRATLRRHGAIVPDAREGGTS</sequence>
<dbReference type="GO" id="GO:0016491">
    <property type="term" value="F:oxidoreductase activity"/>
    <property type="evidence" value="ECO:0007669"/>
    <property type="project" value="UniProtKB-KW"/>
</dbReference>
<name>A0A5R9GHV0_9BACL</name>
<dbReference type="InterPro" id="IPR039650">
    <property type="entry name" value="HdrA-like"/>
</dbReference>
<dbReference type="EMBL" id="VCIW01000001">
    <property type="protein sequence ID" value="TLS53820.1"/>
    <property type="molecule type" value="Genomic_DNA"/>
</dbReference>
<evidence type="ECO:0000313" key="6">
    <source>
        <dbReference type="EMBL" id="TLS53820.1"/>
    </source>
</evidence>
<evidence type="ECO:0000313" key="7">
    <source>
        <dbReference type="Proteomes" id="UP000309676"/>
    </source>
</evidence>
<dbReference type="AlphaFoldDB" id="A0A5R9GHV0"/>
<evidence type="ECO:0000256" key="4">
    <source>
        <dbReference type="ARBA" id="ARBA00023004"/>
    </source>
</evidence>
<keyword evidence="5" id="KW-0411">Iron-sulfur</keyword>
<dbReference type="SUPFAM" id="SSF51905">
    <property type="entry name" value="FAD/NAD(P)-binding domain"/>
    <property type="match status" value="1"/>
</dbReference>
<gene>
    <name evidence="6" type="ORF">FE782_00210</name>
</gene>
<protein>
    <submittedName>
        <fullName evidence="6">FAD-dependent oxidoreductase</fullName>
    </submittedName>
</protein>
<keyword evidence="3" id="KW-0560">Oxidoreductase</keyword>
<organism evidence="6 7">
    <name type="scientific">Paenibacillus antri</name>
    <dbReference type="NCBI Taxonomy" id="2582848"/>
    <lineage>
        <taxon>Bacteria</taxon>
        <taxon>Bacillati</taxon>
        <taxon>Bacillota</taxon>
        <taxon>Bacilli</taxon>
        <taxon>Bacillales</taxon>
        <taxon>Paenibacillaceae</taxon>
        <taxon>Paenibacillus</taxon>
    </lineage>
</organism>
<accession>A0A5R9GHV0</accession>
<dbReference type="GO" id="GO:0051539">
    <property type="term" value="F:4 iron, 4 sulfur cluster binding"/>
    <property type="evidence" value="ECO:0007669"/>
    <property type="project" value="UniProtKB-KW"/>
</dbReference>
<evidence type="ECO:0000256" key="5">
    <source>
        <dbReference type="ARBA" id="ARBA00023014"/>
    </source>
</evidence>
<keyword evidence="2" id="KW-0479">Metal-binding</keyword>
<dbReference type="RefSeq" id="WP_138191313.1">
    <property type="nucleotide sequence ID" value="NZ_VCIW01000001.1"/>
</dbReference>
<proteinExistence type="predicted"/>
<dbReference type="Proteomes" id="UP000309676">
    <property type="component" value="Unassembled WGS sequence"/>
</dbReference>
<keyword evidence="1" id="KW-0004">4Fe-4S</keyword>